<proteinExistence type="inferred from homology"/>
<evidence type="ECO:0000256" key="3">
    <source>
        <dbReference type="ARBA" id="ARBA00023295"/>
    </source>
</evidence>
<evidence type="ECO:0000259" key="5">
    <source>
        <dbReference type="Pfam" id="PF00933"/>
    </source>
</evidence>
<dbReference type="Pfam" id="PF00933">
    <property type="entry name" value="Glyco_hydro_3"/>
    <property type="match status" value="1"/>
</dbReference>
<dbReference type="InterPro" id="IPR019800">
    <property type="entry name" value="Glyco_hydro_3_AS"/>
</dbReference>
<dbReference type="GO" id="GO:0016787">
    <property type="term" value="F:hydrolase activity"/>
    <property type="evidence" value="ECO:0007669"/>
    <property type="project" value="UniProtKB-KW"/>
</dbReference>
<feature type="compositionally biased region" description="Polar residues" evidence="4">
    <location>
        <begin position="35"/>
        <end position="44"/>
    </location>
</feature>
<keyword evidence="3" id="KW-0326">Glycosidase</keyword>
<dbReference type="Proteomes" id="UP000606653">
    <property type="component" value="Unassembled WGS sequence"/>
</dbReference>
<feature type="compositionally biased region" description="Basic and acidic residues" evidence="4">
    <location>
        <begin position="69"/>
        <end position="80"/>
    </location>
</feature>
<keyword evidence="2 6" id="KW-0378">Hydrolase</keyword>
<dbReference type="Gene3D" id="3.20.20.300">
    <property type="entry name" value="Glycoside hydrolase, family 3, N-terminal domain"/>
    <property type="match status" value="1"/>
</dbReference>
<protein>
    <submittedName>
        <fullName evidence="6">Glycoside hydrolase family 3</fullName>
    </submittedName>
</protein>
<dbReference type="InterPro" id="IPR036962">
    <property type="entry name" value="Glyco_hydro_3_N_sf"/>
</dbReference>
<dbReference type="SUPFAM" id="SSF51445">
    <property type="entry name" value="(Trans)glycosidases"/>
    <property type="match status" value="1"/>
</dbReference>
<evidence type="ECO:0000256" key="1">
    <source>
        <dbReference type="ARBA" id="ARBA00005336"/>
    </source>
</evidence>
<evidence type="ECO:0000256" key="4">
    <source>
        <dbReference type="SAM" id="MobiDB-lite"/>
    </source>
</evidence>
<dbReference type="InterPro" id="IPR001764">
    <property type="entry name" value="Glyco_hydro_3_N"/>
</dbReference>
<comment type="similarity">
    <text evidence="1">Belongs to the glycosyl hydrolase 3 family.</text>
</comment>
<accession>A0ABQ2L1Y6</accession>
<name>A0ABQ2L1Y6_9BACL</name>
<dbReference type="PROSITE" id="PS00775">
    <property type="entry name" value="GLYCOSYL_HYDROL_F3"/>
    <property type="match status" value="1"/>
</dbReference>
<dbReference type="NCBIfam" id="NF003740">
    <property type="entry name" value="PRK05337.1"/>
    <property type="match status" value="1"/>
</dbReference>
<feature type="compositionally biased region" description="Low complexity" evidence="4">
    <location>
        <begin position="1"/>
        <end position="34"/>
    </location>
</feature>
<gene>
    <name evidence="6" type="ORF">GCM10010969_20520</name>
</gene>
<dbReference type="InterPro" id="IPR050226">
    <property type="entry name" value="NagZ_Beta-hexosaminidase"/>
</dbReference>
<feature type="domain" description="Glycoside hydrolase family 3 N-terminal" evidence="5">
    <location>
        <begin position="125"/>
        <end position="445"/>
    </location>
</feature>
<evidence type="ECO:0000256" key="2">
    <source>
        <dbReference type="ARBA" id="ARBA00022801"/>
    </source>
</evidence>
<sequence length="454" mass="47843">MFGERSNTATDTSTQASQASQASQVSPSSSETQADAQANPQTEPQAEASARPNQEPAETVSSTKPNVSDSKDASKEDSSDSSKTNAPVKPKADSPNAGSDQSGQTAAPAVPAKSDNASSPITGMTLEEKIGQMVLAGLEGTSLRAEDKKLIQDYGIGGVIFYADNIQSAAQTKKFAASIKAANPNKELPLLISVDQEGGRVARLKGVEKIPTAAAVGRKNDTEYARSIGEQLGEQLKSQGFNLDYAPVLDVNSNPDNPVIGDRSFGDSAAMVSKMGIAVMQGLESKKVIPVVKHFPGHGDTSVDSHISLPVVNKSLAELNKLELIPFRKAINEGADVVMIAHILLPKLDQQFPSSMSKAVITDLLRSKLGFKGVVMTDDMTMGAIAKNYGIGESAVHSVQAGSDIILVAHGADNAIEAIEAITQAVKSGRISEQRIDESLTRIFALKSKYLNEK</sequence>
<reference evidence="7" key="1">
    <citation type="journal article" date="2019" name="Int. J. Syst. Evol. Microbiol.">
        <title>The Global Catalogue of Microorganisms (GCM) 10K type strain sequencing project: providing services to taxonomists for standard genome sequencing and annotation.</title>
        <authorList>
            <consortium name="The Broad Institute Genomics Platform"/>
            <consortium name="The Broad Institute Genome Sequencing Center for Infectious Disease"/>
            <person name="Wu L."/>
            <person name="Ma J."/>
        </authorList>
    </citation>
    <scope>NUCLEOTIDE SEQUENCE [LARGE SCALE GENOMIC DNA]</scope>
    <source>
        <strain evidence="7">CGMCC 1.6964</strain>
    </source>
</reference>
<feature type="region of interest" description="Disordered" evidence="4">
    <location>
        <begin position="1"/>
        <end position="121"/>
    </location>
</feature>
<feature type="compositionally biased region" description="Polar residues" evidence="4">
    <location>
        <begin position="96"/>
        <end position="105"/>
    </location>
</feature>
<comment type="caution">
    <text evidence="6">The sequence shown here is derived from an EMBL/GenBank/DDBJ whole genome shotgun (WGS) entry which is preliminary data.</text>
</comment>
<evidence type="ECO:0000313" key="7">
    <source>
        <dbReference type="Proteomes" id="UP000606653"/>
    </source>
</evidence>
<dbReference type="PANTHER" id="PTHR30480:SF16">
    <property type="entry name" value="GLYCOSIDE HYDROLASE FAMILY 3 DOMAIN PROTEIN"/>
    <property type="match status" value="1"/>
</dbReference>
<keyword evidence="7" id="KW-1185">Reference proteome</keyword>
<dbReference type="EMBL" id="BMLN01000005">
    <property type="protein sequence ID" value="GGN99906.1"/>
    <property type="molecule type" value="Genomic_DNA"/>
</dbReference>
<dbReference type="InterPro" id="IPR017853">
    <property type="entry name" value="GH"/>
</dbReference>
<organism evidence="6 7">
    <name type="scientific">Saccharibacillus kuerlensis</name>
    <dbReference type="NCBI Taxonomy" id="459527"/>
    <lineage>
        <taxon>Bacteria</taxon>
        <taxon>Bacillati</taxon>
        <taxon>Bacillota</taxon>
        <taxon>Bacilli</taxon>
        <taxon>Bacillales</taxon>
        <taxon>Paenibacillaceae</taxon>
        <taxon>Saccharibacillus</taxon>
    </lineage>
</organism>
<evidence type="ECO:0000313" key="6">
    <source>
        <dbReference type="EMBL" id="GGN99906.1"/>
    </source>
</evidence>
<dbReference type="PANTHER" id="PTHR30480">
    <property type="entry name" value="BETA-HEXOSAMINIDASE-RELATED"/>
    <property type="match status" value="1"/>
</dbReference>